<evidence type="ECO:0000256" key="3">
    <source>
        <dbReference type="ARBA" id="ARBA00022801"/>
    </source>
</evidence>
<dbReference type="PROSITE" id="PS51462">
    <property type="entry name" value="NUDIX"/>
    <property type="match status" value="1"/>
</dbReference>
<reference evidence="5 6" key="1">
    <citation type="submission" date="2016-10" db="EMBL/GenBank/DDBJ databases">
        <authorList>
            <person name="de Groot N.N."/>
        </authorList>
    </citation>
    <scope>NUCLEOTIDE SEQUENCE [LARGE SCALE GENOMIC DNA]</scope>
    <source>
        <strain evidence="5 6">CGMCC 4.5506</strain>
    </source>
</reference>
<sequence length="132" mass="14266">MHMERCVGGLVHDEAGRLLLIKRRNEPARGKWSLPGGRVERGETDAAAVVREVLEETGLHVEPGELVGDLVIGSYEIFDYRCTVRGGELAAGDDAEDALWIDAAGFAVLEDRGALSDGLADTLRDWSALPHS</sequence>
<dbReference type="PROSITE" id="PS00893">
    <property type="entry name" value="NUDIX_BOX"/>
    <property type="match status" value="1"/>
</dbReference>
<dbReference type="EMBL" id="FMZE01000014">
    <property type="protein sequence ID" value="SDD90046.1"/>
    <property type="molecule type" value="Genomic_DNA"/>
</dbReference>
<dbReference type="RefSeq" id="WP_091810383.1">
    <property type="nucleotide sequence ID" value="NZ_CP016353.1"/>
</dbReference>
<proteinExistence type="inferred from homology"/>
<dbReference type="PRINTS" id="PR00502">
    <property type="entry name" value="NUDIXFAMILY"/>
</dbReference>
<dbReference type="AlphaFoldDB" id="A0A1G6YKF5"/>
<evidence type="ECO:0000256" key="4">
    <source>
        <dbReference type="RuleBase" id="RU003476"/>
    </source>
</evidence>
<dbReference type="Pfam" id="PF00293">
    <property type="entry name" value="NUDIX"/>
    <property type="match status" value="1"/>
</dbReference>
<gene>
    <name evidence="5" type="ORF">SAMN05421630_11456</name>
</gene>
<evidence type="ECO:0000256" key="2">
    <source>
        <dbReference type="ARBA" id="ARBA00005582"/>
    </source>
</evidence>
<dbReference type="GO" id="GO:0016787">
    <property type="term" value="F:hydrolase activity"/>
    <property type="evidence" value="ECO:0007669"/>
    <property type="project" value="UniProtKB-KW"/>
</dbReference>
<dbReference type="PANTHER" id="PTHR43046">
    <property type="entry name" value="GDP-MANNOSE MANNOSYL HYDROLASE"/>
    <property type="match status" value="1"/>
</dbReference>
<name>A0A1G6YKF5_9PSEU</name>
<dbReference type="Gene3D" id="3.90.79.10">
    <property type="entry name" value="Nucleoside Triphosphate Pyrophosphohydrolase"/>
    <property type="match status" value="1"/>
</dbReference>
<dbReference type="InterPro" id="IPR000086">
    <property type="entry name" value="NUDIX_hydrolase_dom"/>
</dbReference>
<dbReference type="InterPro" id="IPR020476">
    <property type="entry name" value="Nudix_hydrolase"/>
</dbReference>
<keyword evidence="3 4" id="KW-0378">Hydrolase</keyword>
<evidence type="ECO:0000313" key="6">
    <source>
        <dbReference type="Proteomes" id="UP000199494"/>
    </source>
</evidence>
<dbReference type="InterPro" id="IPR020084">
    <property type="entry name" value="NUDIX_hydrolase_CS"/>
</dbReference>
<protein>
    <submittedName>
        <fullName evidence="5">ADP-ribose pyrophosphatase YjhB, NUDIX family</fullName>
    </submittedName>
</protein>
<dbReference type="InterPro" id="IPR015797">
    <property type="entry name" value="NUDIX_hydrolase-like_dom_sf"/>
</dbReference>
<comment type="similarity">
    <text evidence="2 4">Belongs to the Nudix hydrolase family.</text>
</comment>
<accession>A0A1G6YKF5</accession>
<comment type="cofactor">
    <cofactor evidence="1">
        <name>Mg(2+)</name>
        <dbReference type="ChEBI" id="CHEBI:18420"/>
    </cofactor>
</comment>
<organism evidence="5 6">
    <name type="scientific">Prauserella marina</name>
    <dbReference type="NCBI Taxonomy" id="530584"/>
    <lineage>
        <taxon>Bacteria</taxon>
        <taxon>Bacillati</taxon>
        <taxon>Actinomycetota</taxon>
        <taxon>Actinomycetes</taxon>
        <taxon>Pseudonocardiales</taxon>
        <taxon>Pseudonocardiaceae</taxon>
        <taxon>Prauserella</taxon>
    </lineage>
</organism>
<dbReference type="SUPFAM" id="SSF55811">
    <property type="entry name" value="Nudix"/>
    <property type="match status" value="1"/>
</dbReference>
<dbReference type="Proteomes" id="UP000199494">
    <property type="component" value="Unassembled WGS sequence"/>
</dbReference>
<evidence type="ECO:0000313" key="5">
    <source>
        <dbReference type="EMBL" id="SDD90046.1"/>
    </source>
</evidence>
<keyword evidence="6" id="KW-1185">Reference proteome</keyword>
<dbReference type="CDD" id="cd04673">
    <property type="entry name" value="NUDIX_ADPRase"/>
    <property type="match status" value="1"/>
</dbReference>
<dbReference type="OrthoDB" id="9804442at2"/>
<evidence type="ECO:0000256" key="1">
    <source>
        <dbReference type="ARBA" id="ARBA00001946"/>
    </source>
</evidence>
<dbReference type="PANTHER" id="PTHR43046:SF14">
    <property type="entry name" value="MUTT_NUDIX FAMILY PROTEIN"/>
    <property type="match status" value="1"/>
</dbReference>
<dbReference type="STRING" id="530584.SAMN05421630_11456"/>